<evidence type="ECO:0000313" key="10">
    <source>
        <dbReference type="EMBL" id="SVB03689.1"/>
    </source>
</evidence>
<gene>
    <name evidence="10" type="ORF">METZ01_LOCUS156543</name>
</gene>
<feature type="transmembrane region" description="Helical" evidence="8">
    <location>
        <begin position="102"/>
        <end position="121"/>
    </location>
</feature>
<evidence type="ECO:0000259" key="9">
    <source>
        <dbReference type="Pfam" id="PF04290"/>
    </source>
</evidence>
<evidence type="ECO:0000256" key="8">
    <source>
        <dbReference type="SAM" id="Phobius"/>
    </source>
</evidence>
<feature type="domain" description="Tripartite ATP-independent periplasmic transporters DctQ component" evidence="9">
    <location>
        <begin position="2"/>
        <end position="126"/>
    </location>
</feature>
<dbReference type="Pfam" id="PF04290">
    <property type="entry name" value="DctQ"/>
    <property type="match status" value="1"/>
</dbReference>
<dbReference type="EMBL" id="UINC01026367">
    <property type="protein sequence ID" value="SVB03689.1"/>
    <property type="molecule type" value="Genomic_DNA"/>
</dbReference>
<evidence type="ECO:0000256" key="1">
    <source>
        <dbReference type="ARBA" id="ARBA00004429"/>
    </source>
</evidence>
<protein>
    <recommendedName>
        <fullName evidence="9">Tripartite ATP-independent periplasmic transporters DctQ component domain-containing protein</fullName>
    </recommendedName>
</protein>
<dbReference type="GO" id="GO:0022857">
    <property type="term" value="F:transmembrane transporter activity"/>
    <property type="evidence" value="ECO:0007669"/>
    <property type="project" value="TreeGrafter"/>
</dbReference>
<dbReference type="GO" id="GO:0005886">
    <property type="term" value="C:plasma membrane"/>
    <property type="evidence" value="ECO:0007669"/>
    <property type="project" value="UniProtKB-SubCell"/>
</dbReference>
<keyword evidence="7 8" id="KW-0472">Membrane</keyword>
<dbReference type="InterPro" id="IPR007387">
    <property type="entry name" value="TRAP_DctQ"/>
</dbReference>
<dbReference type="PANTHER" id="PTHR35011">
    <property type="entry name" value="2,3-DIKETO-L-GULONATE TRAP TRANSPORTER SMALL PERMEASE PROTEIN YIAM"/>
    <property type="match status" value="1"/>
</dbReference>
<accession>A0A382AQK1</accession>
<sequence>MVTGIIARSVLREPLLGLEEIILFTVMWLYMLGAALASRDSSHLSADFLSDYMKAGRVRRLVQLTAKLITLLAVLAFVAWSFDLFHWGFTMEQSTPVIKLPYYLAQSSMFIAAVIMAIYAARDLLLFLEED</sequence>
<dbReference type="AlphaFoldDB" id="A0A382AQK1"/>
<evidence type="ECO:0000256" key="7">
    <source>
        <dbReference type="ARBA" id="ARBA00023136"/>
    </source>
</evidence>
<keyword evidence="4" id="KW-0997">Cell inner membrane</keyword>
<keyword evidence="2" id="KW-0813">Transport</keyword>
<proteinExistence type="predicted"/>
<comment type="subcellular location">
    <subcellularLocation>
        <location evidence="1">Cell inner membrane</location>
        <topology evidence="1">Multi-pass membrane protein</topology>
    </subcellularLocation>
</comment>
<organism evidence="10">
    <name type="scientific">marine metagenome</name>
    <dbReference type="NCBI Taxonomy" id="408172"/>
    <lineage>
        <taxon>unclassified sequences</taxon>
        <taxon>metagenomes</taxon>
        <taxon>ecological metagenomes</taxon>
    </lineage>
</organism>
<dbReference type="GO" id="GO:0015740">
    <property type="term" value="P:C4-dicarboxylate transport"/>
    <property type="evidence" value="ECO:0007669"/>
    <property type="project" value="TreeGrafter"/>
</dbReference>
<feature type="transmembrane region" description="Helical" evidence="8">
    <location>
        <begin position="61"/>
        <end position="82"/>
    </location>
</feature>
<evidence type="ECO:0000256" key="3">
    <source>
        <dbReference type="ARBA" id="ARBA00022475"/>
    </source>
</evidence>
<keyword evidence="6 8" id="KW-1133">Transmembrane helix</keyword>
<feature type="transmembrane region" description="Helical" evidence="8">
    <location>
        <begin position="21"/>
        <end position="40"/>
    </location>
</feature>
<keyword evidence="3" id="KW-1003">Cell membrane</keyword>
<keyword evidence="5 8" id="KW-0812">Transmembrane</keyword>
<evidence type="ECO:0000256" key="4">
    <source>
        <dbReference type="ARBA" id="ARBA00022519"/>
    </source>
</evidence>
<evidence type="ECO:0000256" key="5">
    <source>
        <dbReference type="ARBA" id="ARBA00022692"/>
    </source>
</evidence>
<name>A0A382AQK1_9ZZZZ</name>
<dbReference type="InterPro" id="IPR055348">
    <property type="entry name" value="DctQ"/>
</dbReference>
<reference evidence="10" key="1">
    <citation type="submission" date="2018-05" db="EMBL/GenBank/DDBJ databases">
        <authorList>
            <person name="Lanie J.A."/>
            <person name="Ng W.-L."/>
            <person name="Kazmierczak K.M."/>
            <person name="Andrzejewski T.M."/>
            <person name="Davidsen T.M."/>
            <person name="Wayne K.J."/>
            <person name="Tettelin H."/>
            <person name="Glass J.I."/>
            <person name="Rusch D."/>
            <person name="Podicherti R."/>
            <person name="Tsui H.-C.T."/>
            <person name="Winkler M.E."/>
        </authorList>
    </citation>
    <scope>NUCLEOTIDE SEQUENCE</scope>
</reference>
<evidence type="ECO:0000256" key="2">
    <source>
        <dbReference type="ARBA" id="ARBA00022448"/>
    </source>
</evidence>
<dbReference type="PANTHER" id="PTHR35011:SF2">
    <property type="entry name" value="2,3-DIKETO-L-GULONATE TRAP TRANSPORTER SMALL PERMEASE PROTEIN YIAM"/>
    <property type="match status" value="1"/>
</dbReference>
<evidence type="ECO:0000256" key="6">
    <source>
        <dbReference type="ARBA" id="ARBA00022989"/>
    </source>
</evidence>